<keyword evidence="6" id="KW-0812">Transmembrane</keyword>
<keyword evidence="8" id="KW-0249">Electron transport</keyword>
<evidence type="ECO:0000256" key="3">
    <source>
        <dbReference type="ARBA" id="ARBA00022448"/>
    </source>
</evidence>
<dbReference type="Proteomes" id="UP000288102">
    <property type="component" value="Unassembled WGS sequence"/>
</dbReference>
<dbReference type="EMBL" id="QWDM01000143">
    <property type="protein sequence ID" value="RUT67604.1"/>
    <property type="molecule type" value="Genomic_DNA"/>
</dbReference>
<dbReference type="GO" id="GO:0046872">
    <property type="term" value="F:metal ion binding"/>
    <property type="evidence" value="ECO:0007669"/>
    <property type="project" value="UniProtKB-KW"/>
</dbReference>
<evidence type="ECO:0000256" key="7">
    <source>
        <dbReference type="ARBA" id="ARBA00022723"/>
    </source>
</evidence>
<protein>
    <submittedName>
        <fullName evidence="12">Cytochrome ubiquinol oxidase subunit I</fullName>
    </submittedName>
</protein>
<dbReference type="InterPro" id="IPR002585">
    <property type="entry name" value="Cyt-d_ubiquinol_oxidase_su_1"/>
</dbReference>
<dbReference type="PANTHER" id="PTHR30365">
    <property type="entry name" value="CYTOCHROME D UBIQUINOL OXIDASE"/>
    <property type="match status" value="1"/>
</dbReference>
<keyword evidence="10" id="KW-0408">Iron</keyword>
<dbReference type="GO" id="GO:0020037">
    <property type="term" value="F:heme binding"/>
    <property type="evidence" value="ECO:0007669"/>
    <property type="project" value="TreeGrafter"/>
</dbReference>
<dbReference type="GO" id="GO:0019646">
    <property type="term" value="P:aerobic electron transport chain"/>
    <property type="evidence" value="ECO:0007669"/>
    <property type="project" value="InterPro"/>
</dbReference>
<evidence type="ECO:0000256" key="6">
    <source>
        <dbReference type="ARBA" id="ARBA00022692"/>
    </source>
</evidence>
<accession>A0A433ZZQ6</accession>
<keyword evidence="3" id="KW-0813">Transport</keyword>
<evidence type="ECO:0000256" key="8">
    <source>
        <dbReference type="ARBA" id="ARBA00022982"/>
    </source>
</evidence>
<evidence type="ECO:0000256" key="2">
    <source>
        <dbReference type="ARBA" id="ARBA00009819"/>
    </source>
</evidence>
<evidence type="ECO:0000256" key="1">
    <source>
        <dbReference type="ARBA" id="ARBA00004651"/>
    </source>
</evidence>
<evidence type="ECO:0000256" key="5">
    <source>
        <dbReference type="ARBA" id="ARBA00022617"/>
    </source>
</evidence>
<dbReference type="GO" id="GO:0009055">
    <property type="term" value="F:electron transfer activity"/>
    <property type="evidence" value="ECO:0007669"/>
    <property type="project" value="InterPro"/>
</dbReference>
<dbReference type="AlphaFoldDB" id="A0A433ZZQ6"/>
<comment type="subcellular location">
    <subcellularLocation>
        <location evidence="1">Cell membrane</location>
        <topology evidence="1">Multi-pass membrane protein</topology>
    </subcellularLocation>
</comment>
<proteinExistence type="inferred from homology"/>
<evidence type="ECO:0000256" key="4">
    <source>
        <dbReference type="ARBA" id="ARBA00022475"/>
    </source>
</evidence>
<dbReference type="GO" id="GO:0016682">
    <property type="term" value="F:oxidoreductase activity, acting on diphenols and related substances as donors, oxygen as acceptor"/>
    <property type="evidence" value="ECO:0007669"/>
    <property type="project" value="TreeGrafter"/>
</dbReference>
<comment type="caution">
    <text evidence="12">The sequence shown here is derived from an EMBL/GenBank/DDBJ whole genome shotgun (WGS) entry which is preliminary data.</text>
</comment>
<comment type="similarity">
    <text evidence="2">Belongs to the cytochrome ubiquinol oxidase subunit 1 family.</text>
</comment>
<keyword evidence="11" id="KW-0472">Membrane</keyword>
<organism evidence="12 13">
    <name type="scientific">Flavobacterium cupreum</name>
    <dbReference type="NCBI Taxonomy" id="2133766"/>
    <lineage>
        <taxon>Bacteria</taxon>
        <taxon>Pseudomonadati</taxon>
        <taxon>Bacteroidota</taxon>
        <taxon>Flavobacteriia</taxon>
        <taxon>Flavobacteriales</taxon>
        <taxon>Flavobacteriaceae</taxon>
        <taxon>Flavobacterium</taxon>
    </lineage>
</organism>
<keyword evidence="9" id="KW-1133">Transmembrane helix</keyword>
<evidence type="ECO:0000313" key="13">
    <source>
        <dbReference type="Proteomes" id="UP000288102"/>
    </source>
</evidence>
<feature type="non-terminal residue" evidence="12">
    <location>
        <position position="1"/>
    </location>
</feature>
<gene>
    <name evidence="12" type="ORF">D0817_25575</name>
</gene>
<name>A0A433ZZQ6_9FLAO</name>
<keyword evidence="13" id="KW-1185">Reference proteome</keyword>
<dbReference type="GO" id="GO:0070069">
    <property type="term" value="C:cytochrome complex"/>
    <property type="evidence" value="ECO:0007669"/>
    <property type="project" value="InterPro"/>
</dbReference>
<dbReference type="Pfam" id="PF01654">
    <property type="entry name" value="Cyt_bd_oxida_I"/>
    <property type="match status" value="1"/>
</dbReference>
<keyword evidence="4" id="KW-1003">Cell membrane</keyword>
<evidence type="ECO:0000256" key="10">
    <source>
        <dbReference type="ARBA" id="ARBA00023004"/>
    </source>
</evidence>
<keyword evidence="7" id="KW-0479">Metal-binding</keyword>
<evidence type="ECO:0000313" key="12">
    <source>
        <dbReference type="EMBL" id="RUT67604.1"/>
    </source>
</evidence>
<sequence>HRFEAEARTMLKMGLGMLAVLAPLQALVGDLHGLNTLKYQPAKIAAIEAHWDGAHPAPLVLFAWPDAKTERNLYEVSIPKLGSLIITHDWNGLFKGLRDFKPADRPPVVPVFF</sequence>
<dbReference type="GO" id="GO:0005886">
    <property type="term" value="C:plasma membrane"/>
    <property type="evidence" value="ECO:0007669"/>
    <property type="project" value="UniProtKB-SubCell"/>
</dbReference>
<feature type="non-terminal residue" evidence="12">
    <location>
        <position position="113"/>
    </location>
</feature>
<keyword evidence="5" id="KW-0349">Heme</keyword>
<evidence type="ECO:0000256" key="9">
    <source>
        <dbReference type="ARBA" id="ARBA00022989"/>
    </source>
</evidence>
<reference evidence="13" key="1">
    <citation type="journal article" date="2019" name="Syst. Appl. Microbiol.">
        <title>Flavobacterium circumlabens sp. nov. and Flavobacterium cupreum sp. nov., two psychrotrophic species isolated from Antarctic environmental samples.</title>
        <authorList>
            <person name="Kralova S."/>
            <person name="Busse H.-J."/>
            <person name="Svec P."/>
            <person name="Maslanova I."/>
            <person name="Stankova E."/>
            <person name="Bartak M."/>
            <person name="Sedlacek I."/>
        </authorList>
    </citation>
    <scope>NUCLEOTIDE SEQUENCE [LARGE SCALE GENOMIC DNA]</scope>
    <source>
        <strain evidence="13">CCM 8825</strain>
    </source>
</reference>
<dbReference type="PANTHER" id="PTHR30365:SF14">
    <property type="entry name" value="CYTOCHROME BD MENAQUINOL OXIDASE SUBUNIT I-RELATED"/>
    <property type="match status" value="1"/>
</dbReference>
<evidence type="ECO:0000256" key="11">
    <source>
        <dbReference type="ARBA" id="ARBA00023136"/>
    </source>
</evidence>